<proteinExistence type="inferred from homology"/>
<feature type="domain" description="AIG1-type G" evidence="6">
    <location>
        <begin position="13"/>
        <end position="205"/>
    </location>
</feature>
<keyword evidence="4" id="KW-0175">Coiled coil</keyword>
<feature type="compositionally biased region" description="Basic and acidic residues" evidence="5">
    <location>
        <begin position="304"/>
        <end position="337"/>
    </location>
</feature>
<dbReference type="Proteomes" id="UP001044222">
    <property type="component" value="Chromosome 7"/>
</dbReference>
<keyword evidence="8" id="KW-1185">Reference proteome</keyword>
<comment type="similarity">
    <text evidence="1">Belongs to the TRAFAC class TrmE-Era-EngA-EngB-Septin-like GTPase superfamily. AIG1/Toc34/Toc159-like paraseptin GTPase family. IAN subfamily.</text>
</comment>
<dbReference type="Pfam" id="PF04548">
    <property type="entry name" value="AIG1"/>
    <property type="match status" value="1"/>
</dbReference>
<name>A0A9D3MAL5_ANGAN</name>
<dbReference type="InterPro" id="IPR027417">
    <property type="entry name" value="P-loop_NTPase"/>
</dbReference>
<dbReference type="EMBL" id="JAFIRN010000007">
    <property type="protein sequence ID" value="KAG5845536.1"/>
    <property type="molecule type" value="Genomic_DNA"/>
</dbReference>
<dbReference type="PANTHER" id="PTHR10903:SF107">
    <property type="entry name" value="GTPASE IMAP FAMILY MEMBER 4-LIKE-RELATED"/>
    <property type="match status" value="1"/>
</dbReference>
<evidence type="ECO:0000256" key="4">
    <source>
        <dbReference type="SAM" id="Coils"/>
    </source>
</evidence>
<feature type="compositionally biased region" description="Polar residues" evidence="5">
    <location>
        <begin position="224"/>
        <end position="233"/>
    </location>
</feature>
<sequence>MLENQERGCGAGRADLRLVLLGGRNSGKSSAGNTILRRSTFAIGKVKSRCTVGTRKVAGKEVTVVDTPGWDYFMAAIPKEIKQETERSVSLCSPGPHAFLLTIPVGSDVRLKRLDEHMLLLGDIVWRYTLVLFTCGDRLAGSTIEEYIVSIGGGLQRLLGKCENRYHVLNNLNMGDETQVTELLEQVRKMRCGIYWTFEPDIQQKHAGEPRQQGTERNKREEQNWSCRNQGGKQNRIEVGQREEQSRNKRDQRGEQNQSERDQVQNTSNCGKVPKSKGTTETSPPPFLNLLIATLTGTLQTMSTREDERRAGTRGAQAEREEPKGRMESVEREKEAHLMPPHMPNKLTLSAPARHTQALQQLGEMAAQLGEVTETLRLMYEEQAREEAERHRDPAPQINAYRVQSAAAAAAQELTAALTERDQERDKLQAEIERLRESTEEKDREMERLRESCVQKDAEIERLKEEVAEVRRRFEETSREVEKNKRVLQQLQALVALVNAPAERE</sequence>
<evidence type="ECO:0000313" key="7">
    <source>
        <dbReference type="EMBL" id="KAG5845536.1"/>
    </source>
</evidence>
<dbReference type="InterPro" id="IPR006703">
    <property type="entry name" value="G_AIG1"/>
</dbReference>
<dbReference type="Gene3D" id="3.40.50.300">
    <property type="entry name" value="P-loop containing nucleotide triphosphate hydrolases"/>
    <property type="match status" value="1"/>
</dbReference>
<organism evidence="7 8">
    <name type="scientific">Anguilla anguilla</name>
    <name type="common">European freshwater eel</name>
    <name type="synonym">Muraena anguilla</name>
    <dbReference type="NCBI Taxonomy" id="7936"/>
    <lineage>
        <taxon>Eukaryota</taxon>
        <taxon>Metazoa</taxon>
        <taxon>Chordata</taxon>
        <taxon>Craniata</taxon>
        <taxon>Vertebrata</taxon>
        <taxon>Euteleostomi</taxon>
        <taxon>Actinopterygii</taxon>
        <taxon>Neopterygii</taxon>
        <taxon>Teleostei</taxon>
        <taxon>Anguilliformes</taxon>
        <taxon>Anguillidae</taxon>
        <taxon>Anguilla</taxon>
    </lineage>
</organism>
<evidence type="ECO:0000256" key="3">
    <source>
        <dbReference type="ARBA" id="ARBA00023134"/>
    </source>
</evidence>
<dbReference type="PANTHER" id="PTHR10903">
    <property type="entry name" value="GTPASE, IMAP FAMILY MEMBER-RELATED"/>
    <property type="match status" value="1"/>
</dbReference>
<keyword evidence="3" id="KW-0342">GTP-binding</keyword>
<protein>
    <recommendedName>
        <fullName evidence="6">AIG1-type G domain-containing protein</fullName>
    </recommendedName>
</protein>
<feature type="compositionally biased region" description="Basic and acidic residues" evidence="5">
    <location>
        <begin position="235"/>
        <end position="263"/>
    </location>
</feature>
<feature type="region of interest" description="Disordered" evidence="5">
    <location>
        <begin position="299"/>
        <end position="342"/>
    </location>
</feature>
<dbReference type="GO" id="GO:0005525">
    <property type="term" value="F:GTP binding"/>
    <property type="evidence" value="ECO:0007669"/>
    <property type="project" value="UniProtKB-KW"/>
</dbReference>
<feature type="compositionally biased region" description="Basic and acidic residues" evidence="5">
    <location>
        <begin position="203"/>
        <end position="223"/>
    </location>
</feature>
<feature type="region of interest" description="Disordered" evidence="5">
    <location>
        <begin position="203"/>
        <end position="287"/>
    </location>
</feature>
<evidence type="ECO:0000256" key="5">
    <source>
        <dbReference type="SAM" id="MobiDB-lite"/>
    </source>
</evidence>
<comment type="caution">
    <text evidence="7">The sequence shown here is derived from an EMBL/GenBank/DDBJ whole genome shotgun (WGS) entry which is preliminary data.</text>
</comment>
<dbReference type="InterPro" id="IPR045058">
    <property type="entry name" value="GIMA/IAN/Toc"/>
</dbReference>
<evidence type="ECO:0000259" key="6">
    <source>
        <dbReference type="PROSITE" id="PS51720"/>
    </source>
</evidence>
<dbReference type="AlphaFoldDB" id="A0A9D3MAL5"/>
<dbReference type="SUPFAM" id="SSF52540">
    <property type="entry name" value="P-loop containing nucleoside triphosphate hydrolases"/>
    <property type="match status" value="1"/>
</dbReference>
<feature type="coiled-coil region" evidence="4">
    <location>
        <begin position="411"/>
        <end position="494"/>
    </location>
</feature>
<keyword evidence="2" id="KW-0547">Nucleotide-binding</keyword>
<reference evidence="7" key="1">
    <citation type="submission" date="2021-01" db="EMBL/GenBank/DDBJ databases">
        <title>A chromosome-scale assembly of European eel, Anguilla anguilla.</title>
        <authorList>
            <person name="Henkel C."/>
            <person name="Jong-Raadsen S.A."/>
            <person name="Dufour S."/>
            <person name="Weltzien F.-A."/>
            <person name="Palstra A.P."/>
            <person name="Pelster B."/>
            <person name="Spaink H.P."/>
            <person name="Van Den Thillart G.E."/>
            <person name="Jansen H."/>
            <person name="Zahm M."/>
            <person name="Klopp C."/>
            <person name="Cedric C."/>
            <person name="Louis A."/>
            <person name="Berthelot C."/>
            <person name="Parey E."/>
            <person name="Roest Crollius H."/>
            <person name="Montfort J."/>
            <person name="Robinson-Rechavi M."/>
            <person name="Bucao C."/>
            <person name="Bouchez O."/>
            <person name="Gislard M."/>
            <person name="Lluch J."/>
            <person name="Milhes M."/>
            <person name="Lampietro C."/>
            <person name="Lopez Roques C."/>
            <person name="Donnadieu C."/>
            <person name="Braasch I."/>
            <person name="Desvignes T."/>
            <person name="Postlethwait J."/>
            <person name="Bobe J."/>
            <person name="Guiguen Y."/>
            <person name="Dirks R."/>
        </authorList>
    </citation>
    <scope>NUCLEOTIDE SEQUENCE</scope>
    <source>
        <strain evidence="7">Tag_6206</strain>
        <tissue evidence="7">Liver</tissue>
    </source>
</reference>
<evidence type="ECO:0000256" key="2">
    <source>
        <dbReference type="ARBA" id="ARBA00022741"/>
    </source>
</evidence>
<evidence type="ECO:0000256" key="1">
    <source>
        <dbReference type="ARBA" id="ARBA00008535"/>
    </source>
</evidence>
<evidence type="ECO:0000313" key="8">
    <source>
        <dbReference type="Proteomes" id="UP001044222"/>
    </source>
</evidence>
<accession>A0A9D3MAL5</accession>
<dbReference type="FunFam" id="3.40.50.300:FF:001809">
    <property type="entry name" value="Si:ch1073-365p7.2"/>
    <property type="match status" value="1"/>
</dbReference>
<gene>
    <name evidence="7" type="ORF">ANANG_G00140200</name>
</gene>
<dbReference type="PROSITE" id="PS51720">
    <property type="entry name" value="G_AIG1"/>
    <property type="match status" value="1"/>
</dbReference>